<protein>
    <submittedName>
        <fullName evidence="1">Uncharacterized protein</fullName>
    </submittedName>
</protein>
<gene>
    <name evidence="1" type="ORF">A3843_03740</name>
</gene>
<organism evidence="1 2">
    <name type="scientific">Pseudovibrio exalbescens</name>
    <dbReference type="NCBI Taxonomy" id="197461"/>
    <lineage>
        <taxon>Bacteria</taxon>
        <taxon>Pseudomonadati</taxon>
        <taxon>Pseudomonadota</taxon>
        <taxon>Alphaproteobacteria</taxon>
        <taxon>Hyphomicrobiales</taxon>
        <taxon>Stappiaceae</taxon>
        <taxon>Pseudovibrio</taxon>
    </lineage>
</organism>
<dbReference type="EMBL" id="LVVZ01000005">
    <property type="protein sequence ID" value="OKL45443.1"/>
    <property type="molecule type" value="Genomic_DNA"/>
</dbReference>
<accession>A0A1U7JL27</accession>
<dbReference type="AlphaFoldDB" id="A0A1U7JL27"/>
<evidence type="ECO:0000313" key="1">
    <source>
        <dbReference type="EMBL" id="OKL45443.1"/>
    </source>
</evidence>
<name>A0A1U7JL27_9HYPH</name>
<comment type="caution">
    <text evidence="1">The sequence shown here is derived from an EMBL/GenBank/DDBJ whole genome shotgun (WGS) entry which is preliminary data.</text>
</comment>
<dbReference type="STRING" id="197461.A3843_03740"/>
<reference evidence="1 2" key="1">
    <citation type="submission" date="2016-03" db="EMBL/GenBank/DDBJ databases">
        <title>Genome sequence of Nesiotobacter sp. nov., a moderately halophilic alphaproteobacterium isolated from the Yellow Sea, China.</title>
        <authorList>
            <person name="Zhang G."/>
            <person name="Zhang R."/>
        </authorList>
    </citation>
    <scope>NUCLEOTIDE SEQUENCE [LARGE SCALE GENOMIC DNA]</scope>
    <source>
        <strain evidence="1 2">WB1-6</strain>
    </source>
</reference>
<dbReference type="RefSeq" id="WP_028480061.1">
    <property type="nucleotide sequence ID" value="NZ_LVVZ01000005.1"/>
</dbReference>
<proteinExistence type="predicted"/>
<evidence type="ECO:0000313" key="2">
    <source>
        <dbReference type="Proteomes" id="UP000185783"/>
    </source>
</evidence>
<dbReference type="Proteomes" id="UP000185783">
    <property type="component" value="Unassembled WGS sequence"/>
</dbReference>
<sequence length="101" mass="10980">MEEASFQTPSGVGLWIFHREVGLACTGDFKTCGLQGFNHLWAGRDAARDHKLADPVLDLFAALRSLLAFGCDLGFTGARRIFGVSPAMLFVEHVTKGIHGF</sequence>
<keyword evidence="2" id="KW-1185">Reference proteome</keyword>